<keyword evidence="2" id="KW-1185">Reference proteome</keyword>
<gene>
    <name evidence="1" type="ORF">ACFPT7_08000</name>
</gene>
<dbReference type="Proteomes" id="UP001596091">
    <property type="component" value="Unassembled WGS sequence"/>
</dbReference>
<dbReference type="Pfam" id="PF19452">
    <property type="entry name" value="DUF5990"/>
    <property type="match status" value="1"/>
</dbReference>
<dbReference type="EMBL" id="JBHSPH010000002">
    <property type="protein sequence ID" value="MFC5862232.1"/>
    <property type="molecule type" value="Genomic_DNA"/>
</dbReference>
<evidence type="ECO:0000313" key="2">
    <source>
        <dbReference type="Proteomes" id="UP001596091"/>
    </source>
</evidence>
<protein>
    <submittedName>
        <fullName evidence="1">DUF5990 family protein</fullName>
    </submittedName>
</protein>
<dbReference type="RefSeq" id="WP_263338570.1">
    <property type="nucleotide sequence ID" value="NZ_JAGSYH010000004.1"/>
</dbReference>
<accession>A0ABW1EEH5</accession>
<organism evidence="1 2">
    <name type="scientific">Acidicapsa dinghuensis</name>
    <dbReference type="NCBI Taxonomy" id="2218256"/>
    <lineage>
        <taxon>Bacteria</taxon>
        <taxon>Pseudomonadati</taxon>
        <taxon>Acidobacteriota</taxon>
        <taxon>Terriglobia</taxon>
        <taxon>Terriglobales</taxon>
        <taxon>Acidobacteriaceae</taxon>
        <taxon>Acidicapsa</taxon>
    </lineage>
</organism>
<dbReference type="InterPro" id="IPR046032">
    <property type="entry name" value="DUF5990"/>
</dbReference>
<evidence type="ECO:0000313" key="1">
    <source>
        <dbReference type="EMBL" id="MFC5862232.1"/>
    </source>
</evidence>
<name>A0ABW1EEH5_9BACT</name>
<proteinExistence type="predicted"/>
<reference evidence="2" key="1">
    <citation type="journal article" date="2019" name="Int. J. Syst. Evol. Microbiol.">
        <title>The Global Catalogue of Microorganisms (GCM) 10K type strain sequencing project: providing services to taxonomists for standard genome sequencing and annotation.</title>
        <authorList>
            <consortium name="The Broad Institute Genomics Platform"/>
            <consortium name="The Broad Institute Genome Sequencing Center for Infectious Disease"/>
            <person name="Wu L."/>
            <person name="Ma J."/>
        </authorList>
    </citation>
    <scope>NUCLEOTIDE SEQUENCE [LARGE SCALE GENOMIC DNA]</scope>
    <source>
        <strain evidence="2">JCM 4087</strain>
    </source>
</reference>
<comment type="caution">
    <text evidence="1">The sequence shown here is derived from an EMBL/GenBank/DDBJ whole genome shotgun (WGS) entry which is preliminary data.</text>
</comment>
<sequence>MNQDEVRFRLLRNNDVPPTNPFGLAYRFGLQNTTGNLIAGTQETDGTISFDFSLKVKQEREGEQPVFTGSFASGPREDRFVYLSWRAAESGKWINRIKARLASIDWTMVRDSQEQNRPITADLSGWSPGDTRKFVAWYLG</sequence>